<feature type="chain" id="PRO_5003878659" description="Lipoprotein" evidence="1">
    <location>
        <begin position="30"/>
        <end position="133"/>
    </location>
</feature>
<keyword evidence="3" id="KW-1185">Reference proteome</keyword>
<keyword evidence="1" id="KW-0732">Signal</keyword>
<evidence type="ECO:0008006" key="4">
    <source>
        <dbReference type="Google" id="ProtNLM"/>
    </source>
</evidence>
<name>K4L3K4_SIMAS</name>
<proteinExistence type="predicted"/>
<protein>
    <recommendedName>
        <fullName evidence="4">Lipoprotein</fullName>
    </recommendedName>
</protein>
<dbReference type="STRING" id="1117647.M5M_18220"/>
<dbReference type="AlphaFoldDB" id="K4L3K4"/>
<dbReference type="EMBL" id="CP003746">
    <property type="protein sequence ID" value="AFV00773.1"/>
    <property type="molecule type" value="Genomic_DNA"/>
</dbReference>
<evidence type="ECO:0000313" key="3">
    <source>
        <dbReference type="Proteomes" id="UP000000466"/>
    </source>
</evidence>
<evidence type="ECO:0000256" key="1">
    <source>
        <dbReference type="SAM" id="SignalP"/>
    </source>
</evidence>
<evidence type="ECO:0000313" key="2">
    <source>
        <dbReference type="EMBL" id="AFV00773.1"/>
    </source>
</evidence>
<sequence length="133" mass="14857">MWMGLLFTLLFPMKKIALFLLCFSSVVDACCDNSEYQGLVKTDVSDDASGGKVIRFTVPESIDGEVIERFGLWLVSMQNGKANEFSSELKYVIEDGNAVAEIFSNGSWNDLSIMVKYTGERCPPVLVKNIERK</sequence>
<reference evidence="2 3" key="1">
    <citation type="journal article" date="2013" name="Genome Announc.">
        <title>Complete genome sequence of Simiduia agarivorans SA1(T), a marine bacterium able to degrade a variety of polysaccharides.</title>
        <authorList>
            <person name="Lin S.Y."/>
            <person name="Shieh W.Y."/>
            <person name="Chen J.S."/>
            <person name="Tang S.L."/>
        </authorList>
    </citation>
    <scope>NUCLEOTIDE SEQUENCE [LARGE SCALE GENOMIC DNA]</scope>
    <source>
        <strain evidence="3">DSM 21679 / JCM 13881 / BCRC 17597 / SA1</strain>
    </source>
</reference>
<dbReference type="KEGG" id="saga:M5M_18220"/>
<gene>
    <name evidence="2" type="ordered locus">M5M_18220</name>
</gene>
<accession>K4L3K4</accession>
<organism evidence="2 3">
    <name type="scientific">Simiduia agarivorans (strain DSM 21679 / JCM 13881 / BCRC 17597 / SA1)</name>
    <dbReference type="NCBI Taxonomy" id="1117647"/>
    <lineage>
        <taxon>Bacteria</taxon>
        <taxon>Pseudomonadati</taxon>
        <taxon>Pseudomonadota</taxon>
        <taxon>Gammaproteobacteria</taxon>
        <taxon>Cellvibrionales</taxon>
        <taxon>Cellvibrionaceae</taxon>
        <taxon>Simiduia</taxon>
    </lineage>
</organism>
<dbReference type="Proteomes" id="UP000000466">
    <property type="component" value="Chromosome"/>
</dbReference>
<dbReference type="HOGENOM" id="CLU_1905347_0_0_6"/>
<feature type="signal peptide" evidence="1">
    <location>
        <begin position="1"/>
        <end position="29"/>
    </location>
</feature>